<dbReference type="HOGENOM" id="CLU_341509_0_0_11"/>
<dbReference type="Proteomes" id="UP000000637">
    <property type="component" value="Chromosome"/>
</dbReference>
<evidence type="ECO:0000313" key="2">
    <source>
        <dbReference type="EMBL" id="ABM06758.1"/>
    </source>
</evidence>
<dbReference type="OrthoDB" id="3197423at2"/>
<dbReference type="InterPro" id="IPR027417">
    <property type="entry name" value="P-loop_NTPase"/>
</dbReference>
<dbReference type="SUPFAM" id="SSF52540">
    <property type="entry name" value="P-loop containing nucleoside triphosphate hydrolases"/>
    <property type="match status" value="1"/>
</dbReference>
<dbReference type="eggNOG" id="COG1474">
    <property type="taxonomic scope" value="Bacteria"/>
</dbReference>
<accession>A1R4G7</accession>
<dbReference type="STRING" id="290340.AAur_1349"/>
<evidence type="ECO:0000313" key="3">
    <source>
        <dbReference type="Proteomes" id="UP000000637"/>
    </source>
</evidence>
<protein>
    <submittedName>
        <fullName evidence="2">Uncharacterized protein</fullName>
    </submittedName>
</protein>
<dbReference type="RefSeq" id="WP_011774076.1">
    <property type="nucleotide sequence ID" value="NC_008711.1"/>
</dbReference>
<proteinExistence type="predicted"/>
<dbReference type="AlphaFoldDB" id="A1R4G7"/>
<name>A1R4G7_PAEAT</name>
<feature type="compositionally biased region" description="Pro residues" evidence="1">
    <location>
        <begin position="479"/>
        <end position="490"/>
    </location>
</feature>
<dbReference type="EMBL" id="CP000474">
    <property type="protein sequence ID" value="ABM06758.1"/>
    <property type="molecule type" value="Genomic_DNA"/>
</dbReference>
<keyword evidence="3" id="KW-1185">Reference proteome</keyword>
<gene>
    <name evidence="2" type="ordered locus">AAur_1349</name>
</gene>
<dbReference type="KEGG" id="aau:AAur_1349"/>
<evidence type="ECO:0000256" key="1">
    <source>
        <dbReference type="SAM" id="MobiDB-lite"/>
    </source>
</evidence>
<feature type="region of interest" description="Disordered" evidence="1">
    <location>
        <begin position="475"/>
        <end position="502"/>
    </location>
</feature>
<reference evidence="2 3" key="1">
    <citation type="journal article" date="2006" name="PLoS Genet.">
        <title>Secrets of soil survival revealed by the genome sequence of Arthrobacter aurescens TC1.</title>
        <authorList>
            <person name="Mongodin E.F."/>
            <person name="Shapir N."/>
            <person name="Daugherty S.C."/>
            <person name="DeBoy R.T."/>
            <person name="Emerson J.B."/>
            <person name="Shvartzbeyn A."/>
            <person name="Radune D."/>
            <person name="Vamathevan J."/>
            <person name="Riggs F."/>
            <person name="Grinberg V."/>
            <person name="Khouri H."/>
            <person name="Wackett L.P."/>
            <person name="Nelson K.E."/>
            <person name="Sadowsky M.J."/>
        </authorList>
    </citation>
    <scope>NUCLEOTIDE SEQUENCE [LARGE SCALE GENOMIC DNA]</scope>
    <source>
        <strain evidence="2 3">TC1</strain>
    </source>
</reference>
<organism evidence="2 3">
    <name type="scientific">Paenarthrobacter aurescens (strain TC1)</name>
    <dbReference type="NCBI Taxonomy" id="290340"/>
    <lineage>
        <taxon>Bacteria</taxon>
        <taxon>Bacillati</taxon>
        <taxon>Actinomycetota</taxon>
        <taxon>Actinomycetes</taxon>
        <taxon>Micrococcales</taxon>
        <taxon>Micrococcaceae</taxon>
        <taxon>Paenarthrobacter</taxon>
    </lineage>
</organism>
<sequence length="830" mass="87570">MLPDPWLDEDTVTAGLRPSTFPDRAQLLELILSAVPSASTSGIVVVGERGSGKSHLLLSIKAGLPNTVDVRTFTGKPELKALQFGALGTPSGAEADESVAPGLHVLRALTSTLGPADYLYTPPVGRRRNRRHAQPARPQLVLLVDDIHYIDPASLAVLLQLIPGFGATLVATAESRHPLPQDLYQLWEDGFLEQYFLPPFTFSEAHALCESILGGHVQRRASSLLAAMSGFNVGLLCLAVNDARRAGFLAQVDGFWTIDVRAHCHWPGIVEHIRAENAARSPEERQALELIALAEPVALDVVERHFGQKAMEHLLANNDVRLLPGLPPLLRTGSWLRGEGTRLSVPRSRSVALRLGVEEPGLTPETAPTMLRWMTWTLDCGLTLSDELLLAAAPAADRPSTAELARRAASAVTGVDHADEARLLRARALIAEGQLREAAPELRQLATAGQSFGVKVDATHRLLALGLLGAVPLEADPAGPDPAGPDPAGPAPADRGSGEPTDPAALIAWNVREAERLLLSGAAPEALLRSSAAMEAISADQALEIFMPGTLLRHVMSLRYNLAWGLVDPLLDCPADYTMPPHLSACLGVARGYAQLSQGLPRAARATLEPALAELHDAGLPPVLALGAALLAYSEALCGNPRQALLRVRQSLAAQETAQNNVSSVPAGLLPQLTAVFVAAAQDQASGTSQQLVALAARLHSQDSILMETEALSLLTLNASSAAVDDLEIQRRLGALAAAVHGPAGAALGTFAAALGDNDPKTLESAGRSLSADRQFAHAALCYSRAASGYEARTRAAASRRASVLVERLRSAFDSGMVPPLGWVPGRAGS</sequence>